<dbReference type="SUPFAM" id="SSF48317">
    <property type="entry name" value="Acid phosphatase/Vanadium-dependent haloperoxidase"/>
    <property type="match status" value="1"/>
</dbReference>
<dbReference type="RefSeq" id="WP_092075176.1">
    <property type="nucleotide sequence ID" value="NZ_CALFZY010000016.1"/>
</dbReference>
<keyword evidence="4" id="KW-1185">Reference proteome</keyword>
<keyword evidence="1" id="KW-1133">Transmembrane helix</keyword>
<feature type="transmembrane region" description="Helical" evidence="1">
    <location>
        <begin position="67"/>
        <end position="83"/>
    </location>
</feature>
<dbReference type="InterPro" id="IPR036938">
    <property type="entry name" value="PAP2/HPO_sf"/>
</dbReference>
<dbReference type="STRING" id="57664.SAMN05661003_1019"/>
<feature type="transmembrane region" description="Helical" evidence="1">
    <location>
        <begin position="183"/>
        <end position="199"/>
    </location>
</feature>
<dbReference type="InterPro" id="IPR000326">
    <property type="entry name" value="PAP2/HPO"/>
</dbReference>
<feature type="transmembrane region" description="Helical" evidence="1">
    <location>
        <begin position="205"/>
        <end position="226"/>
    </location>
</feature>
<sequence length="232" mass="26280">MNSSIPPIGFWRLLLWPSLLFVFAMILSLARFDQFIAEAFYNQQLGLWPFKHSWWAETIIHRGGRKIIIFTASGSLLVMLLSWSDNFWRPLSRSAFYLLLCIGLGTGLVATGKYILDRPCPWSLQQYGGTRQEISWRETLSCVGLTRAKSGHCFPAGHSAGAFSLSAGYFIFLKHNRKRAQQALFLSLALGCLFSFGQIARGAHFLSHCLCSAWLCWVVNWVLYFGPFKGKL</sequence>
<dbReference type="OrthoDB" id="7348799at2"/>
<dbReference type="CDD" id="cd03396">
    <property type="entry name" value="PAP2_like_6"/>
    <property type="match status" value="1"/>
</dbReference>
<evidence type="ECO:0000256" key="1">
    <source>
        <dbReference type="SAM" id="Phobius"/>
    </source>
</evidence>
<dbReference type="Proteomes" id="UP000243205">
    <property type="component" value="Unassembled WGS sequence"/>
</dbReference>
<gene>
    <name evidence="3" type="ORF">SAMN05661003_1019</name>
</gene>
<feature type="transmembrane region" description="Helical" evidence="1">
    <location>
        <begin position="95"/>
        <end position="116"/>
    </location>
</feature>
<dbReference type="AlphaFoldDB" id="A0A1G6WU14"/>
<evidence type="ECO:0000259" key="2">
    <source>
        <dbReference type="Pfam" id="PF01569"/>
    </source>
</evidence>
<organism evidence="3 4">
    <name type="scientific">Desulfuromonas thiophila</name>
    <dbReference type="NCBI Taxonomy" id="57664"/>
    <lineage>
        <taxon>Bacteria</taxon>
        <taxon>Pseudomonadati</taxon>
        <taxon>Thermodesulfobacteriota</taxon>
        <taxon>Desulfuromonadia</taxon>
        <taxon>Desulfuromonadales</taxon>
        <taxon>Desulfuromonadaceae</taxon>
        <taxon>Desulfuromonas</taxon>
    </lineage>
</organism>
<evidence type="ECO:0000313" key="3">
    <source>
        <dbReference type="EMBL" id="SDD68576.1"/>
    </source>
</evidence>
<accession>A0A1G6WU14</accession>
<dbReference type="EMBL" id="FNAQ01000001">
    <property type="protein sequence ID" value="SDD68576.1"/>
    <property type="molecule type" value="Genomic_DNA"/>
</dbReference>
<reference evidence="4" key="1">
    <citation type="submission" date="2016-10" db="EMBL/GenBank/DDBJ databases">
        <authorList>
            <person name="Varghese N."/>
            <person name="Submissions S."/>
        </authorList>
    </citation>
    <scope>NUCLEOTIDE SEQUENCE [LARGE SCALE GENOMIC DNA]</scope>
    <source>
        <strain evidence="4">DSM 8987</strain>
    </source>
</reference>
<feature type="domain" description="Phosphatidic acid phosphatase type 2/haloperoxidase" evidence="2">
    <location>
        <begin position="95"/>
        <end position="224"/>
    </location>
</feature>
<feature type="transmembrane region" description="Helical" evidence="1">
    <location>
        <begin position="13"/>
        <end position="32"/>
    </location>
</feature>
<keyword evidence="1" id="KW-0812">Transmembrane</keyword>
<keyword evidence="1" id="KW-0472">Membrane</keyword>
<dbReference type="Pfam" id="PF01569">
    <property type="entry name" value="PAP2"/>
    <property type="match status" value="1"/>
</dbReference>
<protein>
    <submittedName>
        <fullName evidence="3">Membrane-associated enzyme, PAP2 (Acid phosphatase) superfamily</fullName>
    </submittedName>
</protein>
<evidence type="ECO:0000313" key="4">
    <source>
        <dbReference type="Proteomes" id="UP000243205"/>
    </source>
</evidence>
<proteinExistence type="predicted"/>
<name>A0A1G6WU14_9BACT</name>
<dbReference type="Gene3D" id="1.20.144.10">
    <property type="entry name" value="Phosphatidic acid phosphatase type 2/haloperoxidase"/>
    <property type="match status" value="1"/>
</dbReference>